<keyword evidence="7" id="KW-1185">Reference proteome</keyword>
<evidence type="ECO:0000256" key="2">
    <source>
        <dbReference type="ARBA" id="ARBA00022643"/>
    </source>
</evidence>
<evidence type="ECO:0000256" key="4">
    <source>
        <dbReference type="ARBA" id="ARBA00023033"/>
    </source>
</evidence>
<sequence length="111" mass="11493">MLGRAREAEAAGVDALLLHDRQSAAPAPADAPHFESGTLTAALAVATHGVGLVTTVCTERRALPYYVARAMATADPVSHGRSGWQPVTRVDPAATGNYIRAGSTTAAERRA</sequence>
<name>A0ABT0IAT2_9ACTN</name>
<dbReference type="SUPFAM" id="SSF51679">
    <property type="entry name" value="Bacterial luciferase-like"/>
    <property type="match status" value="1"/>
</dbReference>
<dbReference type="InterPro" id="IPR051260">
    <property type="entry name" value="Diverse_substr_monoxygenases"/>
</dbReference>
<dbReference type="InterPro" id="IPR036661">
    <property type="entry name" value="Luciferase-like_sf"/>
</dbReference>
<evidence type="ECO:0000259" key="5">
    <source>
        <dbReference type="Pfam" id="PF00296"/>
    </source>
</evidence>
<dbReference type="Proteomes" id="UP001522868">
    <property type="component" value="Unassembled WGS sequence"/>
</dbReference>
<evidence type="ECO:0000313" key="6">
    <source>
        <dbReference type="EMBL" id="MCK8678432.1"/>
    </source>
</evidence>
<reference evidence="6 7" key="1">
    <citation type="submission" date="2022-04" db="EMBL/GenBank/DDBJ databases">
        <title>Streptomyces sp. nov. LCR6-01 isolated from Lichen of Dirinaria sp.</title>
        <authorList>
            <person name="Kanchanasin P."/>
            <person name="Tanasupawat S."/>
            <person name="Phongsopitanun W."/>
        </authorList>
    </citation>
    <scope>NUCLEOTIDE SEQUENCE [LARGE SCALE GENOMIC DNA]</scope>
    <source>
        <strain evidence="6 7">LCR6-01</strain>
    </source>
</reference>
<comment type="caution">
    <text evidence="6">The sequence shown here is derived from an EMBL/GenBank/DDBJ whole genome shotgun (WGS) entry which is preliminary data.</text>
</comment>
<dbReference type="EMBL" id="JALPTH010000011">
    <property type="protein sequence ID" value="MCK8678432.1"/>
    <property type="molecule type" value="Genomic_DNA"/>
</dbReference>
<dbReference type="Pfam" id="PF00296">
    <property type="entry name" value="Bac_luciferase"/>
    <property type="match status" value="1"/>
</dbReference>
<evidence type="ECO:0000256" key="3">
    <source>
        <dbReference type="ARBA" id="ARBA00023002"/>
    </source>
</evidence>
<proteinExistence type="predicted"/>
<keyword evidence="4" id="KW-0503">Monooxygenase</keyword>
<dbReference type="PANTHER" id="PTHR30011">
    <property type="entry name" value="ALKANESULFONATE MONOOXYGENASE-RELATED"/>
    <property type="match status" value="1"/>
</dbReference>
<organism evidence="6 7">
    <name type="scientific">Streptomyces lichenis</name>
    <dbReference type="NCBI Taxonomy" id="2306967"/>
    <lineage>
        <taxon>Bacteria</taxon>
        <taxon>Bacillati</taxon>
        <taxon>Actinomycetota</taxon>
        <taxon>Actinomycetes</taxon>
        <taxon>Kitasatosporales</taxon>
        <taxon>Streptomycetaceae</taxon>
        <taxon>Streptomyces</taxon>
    </lineage>
</organism>
<accession>A0ABT0IAT2</accession>
<gene>
    <name evidence="6" type="ORF">M1O15_13700</name>
</gene>
<dbReference type="PANTHER" id="PTHR30011:SF16">
    <property type="entry name" value="C2H2 FINGER DOMAIN TRANSCRIPTION FACTOR (EUROFUNG)-RELATED"/>
    <property type="match status" value="1"/>
</dbReference>
<evidence type="ECO:0000313" key="7">
    <source>
        <dbReference type="Proteomes" id="UP001522868"/>
    </source>
</evidence>
<keyword evidence="3" id="KW-0560">Oxidoreductase</keyword>
<keyword evidence="2" id="KW-0288">FMN</keyword>
<dbReference type="Gene3D" id="3.20.20.30">
    <property type="entry name" value="Luciferase-like domain"/>
    <property type="match status" value="1"/>
</dbReference>
<evidence type="ECO:0000256" key="1">
    <source>
        <dbReference type="ARBA" id="ARBA00022630"/>
    </source>
</evidence>
<keyword evidence="1" id="KW-0285">Flavoprotein</keyword>
<feature type="domain" description="Luciferase-like" evidence="5">
    <location>
        <begin position="3"/>
        <end position="85"/>
    </location>
</feature>
<dbReference type="InterPro" id="IPR011251">
    <property type="entry name" value="Luciferase-like_dom"/>
</dbReference>
<protein>
    <submittedName>
        <fullName evidence="6">LLM class flavin-dependent oxidoreductase</fullName>
    </submittedName>
</protein>